<keyword evidence="2" id="KW-0812">Transmembrane</keyword>
<reference evidence="3 4" key="1">
    <citation type="journal article" date="2020" name="ISME J.">
        <title>Uncovering the hidden diversity of litter-decomposition mechanisms in mushroom-forming fungi.</title>
        <authorList>
            <person name="Floudas D."/>
            <person name="Bentzer J."/>
            <person name="Ahren D."/>
            <person name="Johansson T."/>
            <person name="Persson P."/>
            <person name="Tunlid A."/>
        </authorList>
    </citation>
    <scope>NUCLEOTIDE SEQUENCE [LARGE SCALE GENOMIC DNA]</scope>
    <source>
        <strain evidence="3 4">CBS 406.79</strain>
    </source>
</reference>
<dbReference type="PANTHER" id="PTHR11206">
    <property type="entry name" value="MULTIDRUG RESISTANCE PROTEIN"/>
    <property type="match status" value="1"/>
</dbReference>
<accession>A0A8H5CNJ2</accession>
<sequence length="170" mass="18720">MVLPQRCVLLLWILLIPVCILWAFMEPVLIALGQQEDLARDVQAFLRLLIIGAPGYIGFESLKKYLQCQGGSSPIEFTVVIESPTNEQNPGIMRASTIVLLLVSPINVGLNIGLVHYTSLGLYGSPIALSAVYWLAFILLGVVTYLSPTHRRNGTWGVFNYELSFNGEAV</sequence>
<gene>
    <name evidence="3" type="ORF">D9757_013875</name>
</gene>
<dbReference type="GO" id="GO:0015297">
    <property type="term" value="F:antiporter activity"/>
    <property type="evidence" value="ECO:0007669"/>
    <property type="project" value="InterPro"/>
</dbReference>
<evidence type="ECO:0000256" key="2">
    <source>
        <dbReference type="SAM" id="Phobius"/>
    </source>
</evidence>
<dbReference type="AlphaFoldDB" id="A0A8H5CNJ2"/>
<feature type="transmembrane region" description="Helical" evidence="2">
    <location>
        <begin position="123"/>
        <end position="146"/>
    </location>
</feature>
<dbReference type="OrthoDB" id="2126698at2759"/>
<dbReference type="GO" id="GO:0016020">
    <property type="term" value="C:membrane"/>
    <property type="evidence" value="ECO:0007669"/>
    <property type="project" value="InterPro"/>
</dbReference>
<dbReference type="GO" id="GO:0042910">
    <property type="term" value="F:xenobiotic transmembrane transporter activity"/>
    <property type="evidence" value="ECO:0007669"/>
    <property type="project" value="InterPro"/>
</dbReference>
<comment type="similarity">
    <text evidence="1">Belongs to the multi antimicrobial extrusion (MATE) (TC 2.A.66.1) family.</text>
</comment>
<feature type="transmembrane region" description="Helical" evidence="2">
    <location>
        <begin position="44"/>
        <end position="62"/>
    </location>
</feature>
<evidence type="ECO:0000256" key="1">
    <source>
        <dbReference type="ARBA" id="ARBA00010199"/>
    </source>
</evidence>
<proteinExistence type="inferred from homology"/>
<dbReference type="EMBL" id="JAACJN010000384">
    <property type="protein sequence ID" value="KAF5345126.1"/>
    <property type="molecule type" value="Genomic_DNA"/>
</dbReference>
<dbReference type="Pfam" id="PF01554">
    <property type="entry name" value="MatE"/>
    <property type="match status" value="1"/>
</dbReference>
<dbReference type="InterPro" id="IPR002528">
    <property type="entry name" value="MATE_fam"/>
</dbReference>
<evidence type="ECO:0000313" key="4">
    <source>
        <dbReference type="Proteomes" id="UP000518752"/>
    </source>
</evidence>
<keyword evidence="2" id="KW-0472">Membrane</keyword>
<dbReference type="Proteomes" id="UP000518752">
    <property type="component" value="Unassembled WGS sequence"/>
</dbReference>
<feature type="transmembrane region" description="Helical" evidence="2">
    <location>
        <begin position="98"/>
        <end position="117"/>
    </location>
</feature>
<organism evidence="3 4">
    <name type="scientific">Collybiopsis confluens</name>
    <dbReference type="NCBI Taxonomy" id="2823264"/>
    <lineage>
        <taxon>Eukaryota</taxon>
        <taxon>Fungi</taxon>
        <taxon>Dikarya</taxon>
        <taxon>Basidiomycota</taxon>
        <taxon>Agaricomycotina</taxon>
        <taxon>Agaricomycetes</taxon>
        <taxon>Agaricomycetidae</taxon>
        <taxon>Agaricales</taxon>
        <taxon>Marasmiineae</taxon>
        <taxon>Omphalotaceae</taxon>
        <taxon>Collybiopsis</taxon>
    </lineage>
</organism>
<comment type="caution">
    <text evidence="3">The sequence shown here is derived from an EMBL/GenBank/DDBJ whole genome shotgun (WGS) entry which is preliminary data.</text>
</comment>
<name>A0A8H5CNJ2_9AGAR</name>
<keyword evidence="2" id="KW-1133">Transmembrane helix</keyword>
<feature type="transmembrane region" description="Helical" evidence="2">
    <location>
        <begin position="7"/>
        <end position="24"/>
    </location>
</feature>
<keyword evidence="4" id="KW-1185">Reference proteome</keyword>
<evidence type="ECO:0000313" key="3">
    <source>
        <dbReference type="EMBL" id="KAF5345126.1"/>
    </source>
</evidence>
<protein>
    <submittedName>
        <fullName evidence="3">Uncharacterized protein</fullName>
    </submittedName>
</protein>